<name>L0HFL4_METFS</name>
<dbReference type="HOGENOM" id="CLU_825407_0_0_2"/>
<dbReference type="AlphaFoldDB" id="L0HFL4"/>
<protein>
    <recommendedName>
        <fullName evidence="1">DUF3344 domain-containing protein</fullName>
    </recommendedName>
</protein>
<proteinExistence type="predicted"/>
<dbReference type="KEGG" id="mfo:Metfor_0815"/>
<reference evidence="2 3" key="2">
    <citation type="journal article" date="2014" name="Genome Announc.">
        <title>Complete Genome Sequence of Methanoregula formicica SMSPT, a Mesophilic Hydrogenotrophic Methanogen Isolated from a Methanogenic Upflow Anaerobic Sludge Blanket Reactor.</title>
        <authorList>
            <person name="Yamamoto K."/>
            <person name="Tamaki H."/>
            <person name="Cadillo-Quiroz H."/>
            <person name="Imachi H."/>
            <person name="Kyrpides N."/>
            <person name="Woyke T."/>
            <person name="Goodwin L."/>
            <person name="Zinder S.H."/>
            <person name="Kamagata Y."/>
            <person name="Liu W.T."/>
        </authorList>
    </citation>
    <scope>NUCLEOTIDE SEQUENCE [LARGE SCALE GENOMIC DNA]</scope>
    <source>
        <strain evidence="3">DSM 22288 / NBRC 105244 / SMSP</strain>
    </source>
</reference>
<reference evidence="3" key="1">
    <citation type="submission" date="2011-12" db="EMBL/GenBank/DDBJ databases">
        <title>Complete sequence of Methanoregula formicicum SMSP.</title>
        <authorList>
            <person name="Lucas S."/>
            <person name="Han J."/>
            <person name="Lapidus A."/>
            <person name="Cheng J.-F."/>
            <person name="Goodwin L."/>
            <person name="Pitluck S."/>
            <person name="Peters L."/>
            <person name="Ovchinnikova G."/>
            <person name="Teshima H."/>
            <person name="Detter J.C."/>
            <person name="Han C."/>
            <person name="Tapia R."/>
            <person name="Land M."/>
            <person name="Hauser L."/>
            <person name="Kyrpides N."/>
            <person name="Ivanova N."/>
            <person name="Pagani I."/>
            <person name="Imachi H."/>
            <person name="Tamaki H."/>
            <person name="Sekiguchi Y."/>
            <person name="Kamagata Y."/>
            <person name="Cadillo-Quiroz H."/>
            <person name="Zinder S."/>
            <person name="Liu W.-T."/>
            <person name="Woyke T."/>
        </authorList>
    </citation>
    <scope>NUCLEOTIDE SEQUENCE [LARGE SCALE GENOMIC DNA]</scope>
    <source>
        <strain evidence="3">DSM 22288 / NBRC 105244 / SMSP</strain>
    </source>
</reference>
<dbReference type="InterPro" id="IPR021779">
    <property type="entry name" value="DUF3344"/>
</dbReference>
<dbReference type="RefSeq" id="WP_015284838.1">
    <property type="nucleotide sequence ID" value="NC_019943.1"/>
</dbReference>
<dbReference type="InParanoid" id="L0HFL4"/>
<evidence type="ECO:0000259" key="1">
    <source>
        <dbReference type="Pfam" id="PF11824"/>
    </source>
</evidence>
<dbReference type="Pfam" id="PF11824">
    <property type="entry name" value="DUF3344"/>
    <property type="match status" value="1"/>
</dbReference>
<dbReference type="OrthoDB" id="148374at2157"/>
<evidence type="ECO:0000313" key="3">
    <source>
        <dbReference type="Proteomes" id="UP000010824"/>
    </source>
</evidence>
<evidence type="ECO:0000313" key="2">
    <source>
        <dbReference type="EMBL" id="AGB01874.1"/>
    </source>
</evidence>
<dbReference type="Proteomes" id="UP000010824">
    <property type="component" value="Chromosome"/>
</dbReference>
<sequence length="336" mass="37264" precursor="true">METKRTESRLGRFAALLKGRARPRRSLALMMALVIVAVMSFAGVVSADAAYTGQPPMTNFTGVVNGSIDVQFGNTWKSDNPIQWDNTTANLTLAVDPSNVEIKFAVLKVVVYTANNTANWQGNETIKLDHGGTVETLANYEPLNLNYVNSSSGMVCNTSISAPPFISQRNGLCRVMSDYVSYFDVKDYITTKRINVSVLTGNVTDRFDGRVKEATLIYGWNVTSGTPTKTRYWINIGHDPSTSFDDAYVGHSRFDGIPDYRYVMNATLYTNDISSSNGLYGWNGVSLTPTTIASNSYARINRFFINNSTVSGDNDFRYDRSGTYYRIATVILKLIY</sequence>
<gene>
    <name evidence="2" type="ordered locus">Metfor_0815</name>
</gene>
<dbReference type="eggNOG" id="arCOG03557">
    <property type="taxonomic scope" value="Archaea"/>
</dbReference>
<organism evidence="2 3">
    <name type="scientific">Methanoregula formicica (strain DSM 22288 / NBRC 105244 / SMSP)</name>
    <dbReference type="NCBI Taxonomy" id="593750"/>
    <lineage>
        <taxon>Archaea</taxon>
        <taxon>Methanobacteriati</taxon>
        <taxon>Methanobacteriota</taxon>
        <taxon>Stenosarchaea group</taxon>
        <taxon>Methanomicrobia</taxon>
        <taxon>Methanomicrobiales</taxon>
        <taxon>Methanoregulaceae</taxon>
        <taxon>Methanoregula</taxon>
    </lineage>
</organism>
<dbReference type="GeneID" id="14310128"/>
<accession>L0HFL4</accession>
<keyword evidence="3" id="KW-1185">Reference proteome</keyword>
<dbReference type="EMBL" id="CP003167">
    <property type="protein sequence ID" value="AGB01874.1"/>
    <property type="molecule type" value="Genomic_DNA"/>
</dbReference>
<feature type="domain" description="DUF3344" evidence="1">
    <location>
        <begin position="51"/>
        <end position="334"/>
    </location>
</feature>